<dbReference type="eggNOG" id="COG2199">
    <property type="taxonomic scope" value="Bacteria"/>
</dbReference>
<sequence length="82" mass="9307">MNVLNLLGTRVIELLQSITAPWWVEIVTDRPRCVYYFGPFRTANEAELAQSGYLEDLQNEGAQGIGVTIKRCYPQVLTDCQE</sequence>
<organism evidence="1">
    <name type="scientific">Cyanothece sp. (strain PCC 7425 / ATCC 29141)</name>
    <dbReference type="NCBI Taxonomy" id="395961"/>
    <lineage>
        <taxon>Bacteria</taxon>
        <taxon>Bacillati</taxon>
        <taxon>Cyanobacteriota</taxon>
        <taxon>Cyanophyceae</taxon>
        <taxon>Gomontiellales</taxon>
        <taxon>Cyanothecaceae</taxon>
        <taxon>Cyanothece</taxon>
    </lineage>
</organism>
<dbReference type="STRING" id="395961.Cyan7425_2422"/>
<name>B8HX89_CYAP4</name>
<evidence type="ECO:0008006" key="2">
    <source>
        <dbReference type="Google" id="ProtNLM"/>
    </source>
</evidence>
<accession>B8HX89</accession>
<proteinExistence type="predicted"/>
<gene>
    <name evidence="1" type="ordered locus">Cyan7425_2422</name>
</gene>
<reference evidence="1" key="1">
    <citation type="submission" date="2009-01" db="EMBL/GenBank/DDBJ databases">
        <title>Complete sequence of chromosome Cyanothece sp. PCC 7425.</title>
        <authorList>
            <consortium name="US DOE Joint Genome Institute"/>
            <person name="Lucas S."/>
            <person name="Copeland A."/>
            <person name="Lapidus A."/>
            <person name="Glavina del Rio T."/>
            <person name="Dalin E."/>
            <person name="Tice H."/>
            <person name="Bruce D."/>
            <person name="Goodwin L."/>
            <person name="Pitluck S."/>
            <person name="Sims D."/>
            <person name="Meineke L."/>
            <person name="Brettin T."/>
            <person name="Detter J.C."/>
            <person name="Han C."/>
            <person name="Larimer F."/>
            <person name="Land M."/>
            <person name="Hauser L."/>
            <person name="Kyrpides N."/>
            <person name="Ovchinnikova G."/>
            <person name="Liberton M."/>
            <person name="Stoeckel J."/>
            <person name="Banerjee A."/>
            <person name="Singh A."/>
            <person name="Page L."/>
            <person name="Sato H."/>
            <person name="Zhao L."/>
            <person name="Sherman L."/>
            <person name="Pakrasi H."/>
            <person name="Richardson P."/>
        </authorList>
    </citation>
    <scope>NUCLEOTIDE SEQUENCE</scope>
    <source>
        <strain evidence="1">PCC 7425</strain>
    </source>
</reference>
<evidence type="ECO:0000313" key="1">
    <source>
        <dbReference type="EMBL" id="ACL44780.1"/>
    </source>
</evidence>
<dbReference type="AlphaFoldDB" id="B8HX89"/>
<dbReference type="InterPro" id="IPR014945">
    <property type="entry name" value="DUF1816"/>
</dbReference>
<dbReference type="OrthoDB" id="560125at2"/>
<dbReference type="EMBL" id="CP001344">
    <property type="protein sequence ID" value="ACL44780.1"/>
    <property type="molecule type" value="Genomic_DNA"/>
</dbReference>
<dbReference type="HOGENOM" id="CLU_168933_1_1_3"/>
<dbReference type="KEGG" id="cyn:Cyan7425_2422"/>
<protein>
    <recommendedName>
        <fullName evidence="2">DUF1816 domain-containing protein</fullName>
    </recommendedName>
</protein>
<dbReference type="Pfam" id="PF08846">
    <property type="entry name" value="DUF1816"/>
    <property type="match status" value="1"/>
</dbReference>